<dbReference type="Pfam" id="PF03931">
    <property type="entry name" value="Skp1_POZ"/>
    <property type="match status" value="1"/>
</dbReference>
<dbReference type="OrthoDB" id="5783575at2759"/>
<comment type="caution">
    <text evidence="1">The sequence shown here is derived from an EMBL/GenBank/DDBJ whole genome shotgun (WGS) entry which is preliminary data.</text>
</comment>
<gene>
    <name evidence="1" type="ORF">FL82_00210</name>
</gene>
<dbReference type="KEGG" id="crq:GCK72_022111"/>
<dbReference type="STRING" id="31234.E3MAG7"/>
<dbReference type="PIRSF" id="PIRSF028729">
    <property type="entry name" value="E3_ubiquit_lig_SCF_Skp"/>
    <property type="match status" value="1"/>
</dbReference>
<dbReference type="Proteomes" id="UP000216624">
    <property type="component" value="Unassembled WGS sequence"/>
</dbReference>
<dbReference type="GO" id="GO:0016567">
    <property type="term" value="P:protein ubiquitination"/>
    <property type="evidence" value="ECO:0007669"/>
    <property type="project" value="UniProtKB-UniPathway"/>
</dbReference>
<dbReference type="HOGENOM" id="CLU_059252_1_1_1"/>
<accession>A0A261BDD5</accession>
<dbReference type="InterPro" id="IPR016897">
    <property type="entry name" value="SKP1"/>
</dbReference>
<dbReference type="Gene3D" id="3.30.710.10">
    <property type="entry name" value="Potassium Channel Kv1.1, Chain A"/>
    <property type="match status" value="1"/>
</dbReference>
<dbReference type="InterPro" id="IPR001232">
    <property type="entry name" value="SKP1-like"/>
</dbReference>
<evidence type="ECO:0000313" key="1">
    <source>
        <dbReference type="EMBL" id="OZG08347.1"/>
    </source>
</evidence>
<name>A0A261BDD5_CAERE</name>
<proteinExistence type="predicted"/>
<dbReference type="CTD" id="9809654"/>
<dbReference type="InterPro" id="IPR036296">
    <property type="entry name" value="SKP1-like_dim_sf"/>
</dbReference>
<evidence type="ECO:0000313" key="2">
    <source>
        <dbReference type="Proteomes" id="UP000216624"/>
    </source>
</evidence>
<dbReference type="GO" id="GO:0006511">
    <property type="term" value="P:ubiquitin-dependent protein catabolic process"/>
    <property type="evidence" value="ECO:0007669"/>
    <property type="project" value="InterPro"/>
</dbReference>
<dbReference type="SUPFAM" id="SSF81382">
    <property type="entry name" value="Skp1 dimerisation domain-like"/>
    <property type="match status" value="1"/>
</dbReference>
<keyword evidence="2" id="KW-1185">Reference proteome</keyword>
<dbReference type="eggNOG" id="KOG1724">
    <property type="taxonomic scope" value="Eukaryota"/>
</dbReference>
<dbReference type="SMART" id="SM00512">
    <property type="entry name" value="Skp1"/>
    <property type="match status" value="1"/>
</dbReference>
<dbReference type="PANTHER" id="PTHR11165">
    <property type="entry name" value="SKP1"/>
    <property type="match status" value="1"/>
</dbReference>
<reference evidence="1" key="1">
    <citation type="submission" date="2017-08" db="EMBL/GenBank/DDBJ databases">
        <authorList>
            <person name="de Groot N.N."/>
        </authorList>
    </citation>
    <scope>NUCLEOTIDE SEQUENCE [LARGE SCALE GENOMIC DNA]</scope>
    <source>
        <strain evidence="1">PX439</strain>
    </source>
</reference>
<feature type="non-terminal residue" evidence="1">
    <location>
        <position position="1"/>
    </location>
</feature>
<organism evidence="1 2">
    <name type="scientific">Caenorhabditis remanei</name>
    <name type="common">Caenorhabditis vulgaris</name>
    <dbReference type="NCBI Taxonomy" id="31234"/>
    <lineage>
        <taxon>Eukaryota</taxon>
        <taxon>Metazoa</taxon>
        <taxon>Ecdysozoa</taxon>
        <taxon>Nematoda</taxon>
        <taxon>Chromadorea</taxon>
        <taxon>Rhabditida</taxon>
        <taxon>Rhabditina</taxon>
        <taxon>Rhabditomorpha</taxon>
        <taxon>Rhabditoidea</taxon>
        <taxon>Rhabditidae</taxon>
        <taxon>Peloderinae</taxon>
        <taxon>Caenorhabditis</taxon>
    </lineage>
</organism>
<dbReference type="UniPathway" id="UPA00143"/>
<dbReference type="SUPFAM" id="SSF54695">
    <property type="entry name" value="POZ domain"/>
    <property type="match status" value="1"/>
</dbReference>
<dbReference type="InterPro" id="IPR016073">
    <property type="entry name" value="Skp1_comp_POZ"/>
</dbReference>
<dbReference type="EMBL" id="NMWX01000001">
    <property type="protein sequence ID" value="OZG08347.1"/>
    <property type="molecule type" value="Genomic_DNA"/>
</dbReference>
<sequence length="174" mass="19950">MNTEFAAKTNDSLPNYIIETDCGQQWQVALKVINQSLTIMQEIRNRGSEESPILISEIRAEAMEKVLEWCHRHKDDAPFVANRPCIKHHRHSKARPIPLPKWDKTFLGDMNTILLLQVLDATTTLKIPKLMEYTCQIVGKLAMKKTADDIRKLFTDGEEGRDLTQPGPSHSRRM</sequence>
<protein>
    <submittedName>
        <fullName evidence="1">Uncharacterized protein</fullName>
    </submittedName>
</protein>
<dbReference type="InterPro" id="IPR011333">
    <property type="entry name" value="SKP1/BTB/POZ_sf"/>
</dbReference>